<sequence>MSHREERRMHSMSPAVLLSAGVVVTLAYFVLVAYLARALKSAHRLPVVIAALTGLVGALPAILYALYSALKVIA</sequence>
<name>A0ABW6YMZ8_9ACTN</name>
<evidence type="ECO:0000256" key="1">
    <source>
        <dbReference type="SAM" id="Phobius"/>
    </source>
</evidence>
<dbReference type="Proteomes" id="UP001603418">
    <property type="component" value="Unassembled WGS sequence"/>
</dbReference>
<evidence type="ECO:0000313" key="3">
    <source>
        <dbReference type="Proteomes" id="UP001603418"/>
    </source>
</evidence>
<keyword evidence="1" id="KW-1133">Transmembrane helix</keyword>
<gene>
    <name evidence="2" type="ORF">ACF1HC_01000</name>
</gene>
<keyword evidence="1" id="KW-0472">Membrane</keyword>
<reference evidence="2 3" key="1">
    <citation type="submission" date="2024-10" db="EMBL/GenBank/DDBJ databases">
        <title>The Natural Products Discovery Center: Release of the First 8490 Sequenced Strains for Exploring Actinobacteria Biosynthetic Diversity.</title>
        <authorList>
            <person name="Kalkreuter E."/>
            <person name="Kautsar S.A."/>
            <person name="Yang D."/>
            <person name="Bader C.D."/>
            <person name="Teijaro C.N."/>
            <person name="Fluegel L."/>
            <person name="Davis C.M."/>
            <person name="Simpson J.R."/>
            <person name="Lauterbach L."/>
            <person name="Steele A.D."/>
            <person name="Gui C."/>
            <person name="Meng S."/>
            <person name="Li G."/>
            <person name="Viehrig K."/>
            <person name="Ye F."/>
            <person name="Su P."/>
            <person name="Kiefer A.F."/>
            <person name="Nichols A."/>
            <person name="Cepeda A.J."/>
            <person name="Yan W."/>
            <person name="Fan B."/>
            <person name="Jiang Y."/>
            <person name="Adhikari A."/>
            <person name="Zheng C.-J."/>
            <person name="Schuster L."/>
            <person name="Cowan T.M."/>
            <person name="Smanski M.J."/>
            <person name="Chevrette M.G."/>
            <person name="De Carvalho L.P.S."/>
            <person name="Shen B."/>
        </authorList>
    </citation>
    <scope>NUCLEOTIDE SEQUENCE [LARGE SCALE GENOMIC DNA]</scope>
    <source>
        <strain evidence="2 3">NPDC013366</strain>
    </source>
</reference>
<keyword evidence="3" id="KW-1185">Reference proteome</keyword>
<dbReference type="EMBL" id="JBICBM010000001">
    <property type="protein sequence ID" value="MFF9880190.1"/>
    <property type="molecule type" value="Genomic_DNA"/>
</dbReference>
<feature type="transmembrane region" description="Helical" evidence="1">
    <location>
        <begin position="12"/>
        <end position="35"/>
    </location>
</feature>
<keyword evidence="1" id="KW-0812">Transmembrane</keyword>
<organism evidence="2 3">
    <name type="scientific">Streptomyces eurythermus</name>
    <dbReference type="NCBI Taxonomy" id="42237"/>
    <lineage>
        <taxon>Bacteria</taxon>
        <taxon>Bacillati</taxon>
        <taxon>Actinomycetota</taxon>
        <taxon>Actinomycetes</taxon>
        <taxon>Kitasatosporales</taxon>
        <taxon>Streptomycetaceae</taxon>
        <taxon>Streptomyces</taxon>
    </lineage>
</organism>
<comment type="caution">
    <text evidence="2">The sequence shown here is derived from an EMBL/GenBank/DDBJ whole genome shotgun (WGS) entry which is preliminary data.</text>
</comment>
<protein>
    <submittedName>
        <fullName evidence="2">Uncharacterized protein</fullName>
    </submittedName>
</protein>
<evidence type="ECO:0000313" key="2">
    <source>
        <dbReference type="EMBL" id="MFF9880190.1"/>
    </source>
</evidence>
<proteinExistence type="predicted"/>
<feature type="transmembrane region" description="Helical" evidence="1">
    <location>
        <begin position="47"/>
        <end position="67"/>
    </location>
</feature>
<accession>A0ABW6YMZ8</accession>
<dbReference type="RefSeq" id="WP_244405536.1">
    <property type="nucleotide sequence ID" value="NZ_JBEYZS010000183.1"/>
</dbReference>